<proteinExistence type="predicted"/>
<sequence length="516" mass="55936">MIRVATRVPKMASTDDKSSPREKDERMSNENTAPAADRRKKRVPRWLKLSAITIALLALLILTPLAFIAYPTLKTYPTAPPVQAGVSQLDANRQDLAHLRHFPDFERSFTPESKAAFALALSEMEQRAGDLDRAGLAMATAKAVALADNGHTNVVGLVGGRSFNAVPIRFGWFADGLFVIAAAEGQSHLLGRQILSVNGKTTDALVAALRPYVGGPANLAKELAPNFLISPELLHAAGLAETAASSTYDIRLADRSVVSVELAAMPGTQEPQNTNFWPARDLSPIAQPGGTSGWRHALDGTVPPQYLSQPDRNYWHSYPLPDLLYVQINHVRDQAPLDLSAYLSNILDESAEKPIRNAVVDLRFNNGGNYVLAADFGRRLPEILPPTGRLFILTSGNTFSAAISTAAWLKHYGGARVTIIGEPVGDRMQFWGEGGLAVLPNSKLAIRYTTGFHDWKNGCSLAQLRTCFLLNYIYDVPAGSLEPNVPVKPTFADYVAGEDRSMSAVMEMLATGRTPG</sequence>
<keyword evidence="2" id="KW-1185">Reference proteome</keyword>
<dbReference type="EMBL" id="JAGGJR010000010">
    <property type="protein sequence ID" value="MBP1875374.1"/>
    <property type="molecule type" value="Genomic_DNA"/>
</dbReference>
<protein>
    <submittedName>
        <fullName evidence="1">Uncharacterized protein</fullName>
    </submittedName>
</protein>
<comment type="caution">
    <text evidence="1">The sequence shown here is derived from an EMBL/GenBank/DDBJ whole genome shotgun (WGS) entry which is preliminary data.</text>
</comment>
<reference evidence="1" key="1">
    <citation type="submission" date="2021-03" db="EMBL/GenBank/DDBJ databases">
        <title>Genomic Encyclopedia of Type Strains, Phase IV (KMG-IV): sequencing the most valuable type-strain genomes for metagenomic binning, comparative biology and taxonomic classification.</title>
        <authorList>
            <person name="Goeker M."/>
        </authorList>
    </citation>
    <scope>NUCLEOTIDE SEQUENCE</scope>
    <source>
        <strain evidence="1">DSM 18131</strain>
    </source>
</reference>
<accession>A0ACC5T371</accession>
<organism evidence="1 2">
    <name type="scientific">Ensifer adhaerens</name>
    <name type="common">Sinorhizobium morelense</name>
    <dbReference type="NCBI Taxonomy" id="106592"/>
    <lineage>
        <taxon>Bacteria</taxon>
        <taxon>Pseudomonadati</taxon>
        <taxon>Pseudomonadota</taxon>
        <taxon>Alphaproteobacteria</taxon>
        <taxon>Hyphomicrobiales</taxon>
        <taxon>Rhizobiaceae</taxon>
        <taxon>Sinorhizobium/Ensifer group</taxon>
        <taxon>Ensifer</taxon>
    </lineage>
</organism>
<dbReference type="Proteomes" id="UP000823773">
    <property type="component" value="Unassembled WGS sequence"/>
</dbReference>
<name>A0ACC5T371_ENSAD</name>
<gene>
    <name evidence="1" type="ORF">J2Z19_005110</name>
</gene>
<evidence type="ECO:0000313" key="2">
    <source>
        <dbReference type="Proteomes" id="UP000823773"/>
    </source>
</evidence>
<evidence type="ECO:0000313" key="1">
    <source>
        <dbReference type="EMBL" id="MBP1875374.1"/>
    </source>
</evidence>